<evidence type="ECO:0000313" key="2">
    <source>
        <dbReference type="EMBL" id="KAH8696373.1"/>
    </source>
</evidence>
<evidence type="ECO:0000256" key="1">
    <source>
        <dbReference type="SAM" id="MobiDB-lite"/>
    </source>
</evidence>
<proteinExistence type="predicted"/>
<dbReference type="EMBL" id="JAJTJA010000007">
    <property type="protein sequence ID" value="KAH8696373.1"/>
    <property type="molecule type" value="Genomic_DNA"/>
</dbReference>
<feature type="compositionally biased region" description="Low complexity" evidence="1">
    <location>
        <begin position="150"/>
        <end position="159"/>
    </location>
</feature>
<keyword evidence="3" id="KW-1185">Reference proteome</keyword>
<feature type="compositionally biased region" description="Basic residues" evidence="1">
    <location>
        <begin position="177"/>
        <end position="193"/>
    </location>
</feature>
<feature type="compositionally biased region" description="Polar residues" evidence="1">
    <location>
        <begin position="9"/>
        <end position="20"/>
    </location>
</feature>
<dbReference type="Proteomes" id="UP001201262">
    <property type="component" value="Unassembled WGS sequence"/>
</dbReference>
<feature type="compositionally biased region" description="Basic and acidic residues" evidence="1">
    <location>
        <begin position="25"/>
        <end position="43"/>
    </location>
</feature>
<accession>A0AAD4KN00</accession>
<feature type="compositionally biased region" description="Acidic residues" evidence="1">
    <location>
        <begin position="160"/>
        <end position="169"/>
    </location>
</feature>
<feature type="region of interest" description="Disordered" evidence="1">
    <location>
        <begin position="1"/>
        <end position="80"/>
    </location>
</feature>
<feature type="region of interest" description="Disordered" evidence="1">
    <location>
        <begin position="112"/>
        <end position="193"/>
    </location>
</feature>
<dbReference type="AlphaFoldDB" id="A0AAD4KN00"/>
<gene>
    <name evidence="2" type="ORF">BGW36DRAFT_428389</name>
</gene>
<dbReference type="RefSeq" id="XP_046071310.1">
    <property type="nucleotide sequence ID" value="XM_046220544.1"/>
</dbReference>
<name>A0AAD4KN00_9EURO</name>
<organism evidence="2 3">
    <name type="scientific">Talaromyces proteolyticus</name>
    <dbReference type="NCBI Taxonomy" id="1131652"/>
    <lineage>
        <taxon>Eukaryota</taxon>
        <taxon>Fungi</taxon>
        <taxon>Dikarya</taxon>
        <taxon>Ascomycota</taxon>
        <taxon>Pezizomycotina</taxon>
        <taxon>Eurotiomycetes</taxon>
        <taxon>Eurotiomycetidae</taxon>
        <taxon>Eurotiales</taxon>
        <taxon>Trichocomaceae</taxon>
        <taxon>Talaromyces</taxon>
        <taxon>Talaromyces sect. Bacilispori</taxon>
    </lineage>
</organism>
<reference evidence="2" key="1">
    <citation type="submission" date="2021-12" db="EMBL/GenBank/DDBJ databases">
        <title>Convergent genome expansion in fungi linked to evolution of root-endophyte symbiosis.</title>
        <authorList>
            <consortium name="DOE Joint Genome Institute"/>
            <person name="Ke Y.-H."/>
            <person name="Bonito G."/>
            <person name="Liao H.-L."/>
            <person name="Looney B."/>
            <person name="Rojas-Flechas A."/>
            <person name="Nash J."/>
            <person name="Hameed K."/>
            <person name="Schadt C."/>
            <person name="Martin F."/>
            <person name="Crous P.W."/>
            <person name="Miettinen O."/>
            <person name="Magnuson J.K."/>
            <person name="Labbe J."/>
            <person name="Jacobson D."/>
            <person name="Doktycz M.J."/>
            <person name="Veneault-Fourrey C."/>
            <person name="Kuo A."/>
            <person name="Mondo S."/>
            <person name="Calhoun S."/>
            <person name="Riley R."/>
            <person name="Ohm R."/>
            <person name="LaButti K."/>
            <person name="Andreopoulos B."/>
            <person name="Pangilinan J."/>
            <person name="Nolan M."/>
            <person name="Tritt A."/>
            <person name="Clum A."/>
            <person name="Lipzen A."/>
            <person name="Daum C."/>
            <person name="Barry K."/>
            <person name="Grigoriev I.V."/>
            <person name="Vilgalys R."/>
        </authorList>
    </citation>
    <scope>NUCLEOTIDE SEQUENCE</scope>
    <source>
        <strain evidence="2">PMI_201</strain>
    </source>
</reference>
<dbReference type="GeneID" id="70250831"/>
<comment type="caution">
    <text evidence="2">The sequence shown here is derived from an EMBL/GenBank/DDBJ whole genome shotgun (WGS) entry which is preliminary data.</text>
</comment>
<protein>
    <submittedName>
        <fullName evidence="2">Uncharacterized protein</fullName>
    </submittedName>
</protein>
<evidence type="ECO:0000313" key="3">
    <source>
        <dbReference type="Proteomes" id="UP001201262"/>
    </source>
</evidence>
<sequence length="193" mass="21195">MEGPIQAALSATQSTVSSTAPAPPERQRRGELVKMFSEPEKLLRKPVSKRSLEAGTQPEPVQTREPQLPPPLPEITMDEGGDNIILNSEASFRELQPEQPSETGFLTLLNQFTNTPRTGDNLVPIGPPRSSPQRSLIQSKPEPPMESEIDSNSSLSSLSDADDEADDPMDVTFVPRARTKTPPKHFSKWRASN</sequence>